<proteinExistence type="predicted"/>
<keyword evidence="1" id="KW-1133">Transmembrane helix</keyword>
<protein>
    <submittedName>
        <fullName evidence="2">Uncharacterized protein</fullName>
    </submittedName>
</protein>
<dbReference type="EMBL" id="JX684079">
    <property type="protein sequence ID" value="AGF93007.1"/>
    <property type="molecule type" value="Genomic_DNA"/>
</dbReference>
<dbReference type="AlphaFoldDB" id="M1Q1A7"/>
<keyword evidence="1" id="KW-0812">Transmembrane</keyword>
<sequence length="221" mass="25023">MAKRWNDEDDDLDIDIDFDRKEYMKKEITKGKSTLIAVGIAPVFSFVSRFVFNLTTDWLISLLAGLVGLVILSPLYKTLNIDVGKIGKKGWIKNGAVYAMTLLAVWVLLMNPPFGDYADPQVNDIQVEVYQGQERVKPENINSSEDYNVTLRIKITSNSDIKDKSVSIELDGESMDWEKDGDHHYVVEQENLQGKSEHTLIISMEDVNGNENTVEKSFTVE</sequence>
<organism evidence="2">
    <name type="scientific">uncultured organism</name>
    <dbReference type="NCBI Taxonomy" id="155900"/>
    <lineage>
        <taxon>unclassified sequences</taxon>
        <taxon>environmental samples</taxon>
    </lineage>
</organism>
<keyword evidence="1" id="KW-0472">Membrane</keyword>
<name>M1Q1A7_9ZZZZ</name>
<feature type="transmembrane region" description="Helical" evidence="1">
    <location>
        <begin position="91"/>
        <end position="109"/>
    </location>
</feature>
<evidence type="ECO:0000313" key="2">
    <source>
        <dbReference type="EMBL" id="AGF93007.1"/>
    </source>
</evidence>
<feature type="transmembrane region" description="Helical" evidence="1">
    <location>
        <begin position="58"/>
        <end position="79"/>
    </location>
</feature>
<evidence type="ECO:0000256" key="1">
    <source>
        <dbReference type="SAM" id="Phobius"/>
    </source>
</evidence>
<gene>
    <name evidence="2" type="ORF">FLSS-7_0016</name>
</gene>
<feature type="transmembrane region" description="Helical" evidence="1">
    <location>
        <begin position="34"/>
        <end position="52"/>
    </location>
</feature>
<reference evidence="2" key="1">
    <citation type="journal article" date="2013" name="Syst. Appl. Microbiol.">
        <title>New insights into the archaeal diversity of a hypersaline microbial mat obtained by a metagenomic approach.</title>
        <authorList>
            <person name="Lopez-Lopez A."/>
            <person name="Richter M."/>
            <person name="Pena A."/>
            <person name="Tamames J."/>
            <person name="Rossello-Mora R."/>
        </authorList>
    </citation>
    <scope>NUCLEOTIDE SEQUENCE</scope>
</reference>
<accession>M1Q1A7</accession>